<dbReference type="OrthoDB" id="2498125at2759"/>
<reference evidence="5 6" key="1">
    <citation type="submission" date="2019-05" db="EMBL/GenBank/DDBJ databases">
        <title>Emergence of the Ug99 lineage of the wheat stem rust pathogen through somatic hybridization.</title>
        <authorList>
            <person name="Li F."/>
            <person name="Upadhyaya N.M."/>
            <person name="Sperschneider J."/>
            <person name="Matny O."/>
            <person name="Nguyen-Phuc H."/>
            <person name="Mago R."/>
            <person name="Raley C."/>
            <person name="Miller M.E."/>
            <person name="Silverstein K.A.T."/>
            <person name="Henningsen E."/>
            <person name="Hirsch C.D."/>
            <person name="Visser B."/>
            <person name="Pretorius Z.A."/>
            <person name="Steffenson B.J."/>
            <person name="Schwessinger B."/>
            <person name="Dodds P.N."/>
            <person name="Figueroa M."/>
        </authorList>
    </citation>
    <scope>NUCLEOTIDE SEQUENCE [LARGE SCALE GENOMIC DNA]</scope>
    <source>
        <strain evidence="3">21-0</strain>
        <strain evidence="4 6">Ug99</strain>
    </source>
</reference>
<feature type="coiled-coil region" evidence="1">
    <location>
        <begin position="23"/>
        <end position="50"/>
    </location>
</feature>
<accession>A0A5B0ML54</accession>
<comment type="caution">
    <text evidence="3">The sequence shown here is derived from an EMBL/GenBank/DDBJ whole genome shotgun (WGS) entry which is preliminary data.</text>
</comment>
<keyword evidence="5" id="KW-1185">Reference proteome</keyword>
<dbReference type="EMBL" id="VSWC01000145">
    <property type="protein sequence ID" value="KAA1076796.1"/>
    <property type="molecule type" value="Genomic_DNA"/>
</dbReference>
<feature type="compositionally biased region" description="Polar residues" evidence="2">
    <location>
        <begin position="1"/>
        <end position="20"/>
    </location>
</feature>
<evidence type="ECO:0000313" key="5">
    <source>
        <dbReference type="Proteomes" id="UP000324748"/>
    </source>
</evidence>
<dbReference type="EMBL" id="VDEP01000170">
    <property type="protein sequence ID" value="KAA1126960.1"/>
    <property type="molecule type" value="Genomic_DNA"/>
</dbReference>
<evidence type="ECO:0000256" key="1">
    <source>
        <dbReference type="SAM" id="Coils"/>
    </source>
</evidence>
<evidence type="ECO:0000313" key="3">
    <source>
        <dbReference type="EMBL" id="KAA1076796.1"/>
    </source>
</evidence>
<feature type="region of interest" description="Disordered" evidence="2">
    <location>
        <begin position="1"/>
        <end position="22"/>
    </location>
</feature>
<keyword evidence="1" id="KW-0175">Coiled coil</keyword>
<protein>
    <submittedName>
        <fullName evidence="3">Uncharacterized protein</fullName>
    </submittedName>
</protein>
<name>A0A5B0ML54_PUCGR</name>
<evidence type="ECO:0000313" key="6">
    <source>
        <dbReference type="Proteomes" id="UP000325313"/>
    </source>
</evidence>
<gene>
    <name evidence="3" type="ORF">PGT21_050092</name>
    <name evidence="4" type="ORF">PGTUg99_050112</name>
</gene>
<dbReference type="AlphaFoldDB" id="A0A5B0ML54"/>
<dbReference type="SUPFAM" id="SSF46689">
    <property type="entry name" value="Homeodomain-like"/>
    <property type="match status" value="1"/>
</dbReference>
<dbReference type="Proteomes" id="UP000325313">
    <property type="component" value="Unassembled WGS sequence"/>
</dbReference>
<evidence type="ECO:0000313" key="4">
    <source>
        <dbReference type="EMBL" id="KAA1126960.1"/>
    </source>
</evidence>
<dbReference type="InterPro" id="IPR009057">
    <property type="entry name" value="Homeodomain-like_sf"/>
</dbReference>
<feature type="region of interest" description="Disordered" evidence="2">
    <location>
        <begin position="60"/>
        <end position="84"/>
    </location>
</feature>
<proteinExistence type="predicted"/>
<organism evidence="3 5">
    <name type="scientific">Puccinia graminis f. sp. tritici</name>
    <dbReference type="NCBI Taxonomy" id="56615"/>
    <lineage>
        <taxon>Eukaryota</taxon>
        <taxon>Fungi</taxon>
        <taxon>Dikarya</taxon>
        <taxon>Basidiomycota</taxon>
        <taxon>Pucciniomycotina</taxon>
        <taxon>Pucciniomycetes</taxon>
        <taxon>Pucciniales</taxon>
        <taxon>Pucciniaceae</taxon>
        <taxon>Puccinia</taxon>
    </lineage>
</organism>
<sequence>MSLGTEQCASNPTDEAQSIGLQADTCRRRIRELSEALKEEQSRLERLEAIESSLIIHASLRSQQAGDESRPHEEGGMGPKRKAYQAVKPEVKELVIQNVFDKGMTQRKVSESFGLSERTVRRIIKAEKNIHSGLEPAPKRRRGAKTKLTSEIMSELLFKLERQPNMTLSDMKRYVSETHAVTCTPQSISRMLSSMDVNWKTTLKIPPHWNEINILRERHDFVVRRAIDVDKQLIFVGDTGFDLNFNRSQDPSCSEQGASLSLVPRTSQATLIGAMSTSGYVYHEIINPDGKRVTGLSREDYEEFLIRLSTKIDSRRSVVIVERAKLAGGKEEEEETRPLEGRLAEHFREPDSLASLLSSTHPPVGTHHPQASIIKTEIDYLPACSGFLSPLEISFVDLKTHIKSLDPPIHERSQLILHLTNAIHSLFPAPKPQDLFNFVAKELYPNCFNLAPISGPIIKHPDAFQSPPLR</sequence>
<dbReference type="Proteomes" id="UP000324748">
    <property type="component" value="Unassembled WGS sequence"/>
</dbReference>
<evidence type="ECO:0000256" key="2">
    <source>
        <dbReference type="SAM" id="MobiDB-lite"/>
    </source>
</evidence>